<feature type="binding site" evidence="2">
    <location>
        <position position="154"/>
    </location>
    <ligand>
        <name>Mn(2+)</name>
        <dbReference type="ChEBI" id="CHEBI:29035"/>
        <label>2</label>
    </ligand>
</feature>
<feature type="domain" description="Peptidase M20 dimerisation" evidence="3">
    <location>
        <begin position="176"/>
        <end position="270"/>
    </location>
</feature>
<dbReference type="EMBL" id="SCWF01000011">
    <property type="protein sequence ID" value="TDM13390.1"/>
    <property type="molecule type" value="Genomic_DNA"/>
</dbReference>
<dbReference type="SUPFAM" id="SSF53187">
    <property type="entry name" value="Zn-dependent exopeptidases"/>
    <property type="match status" value="1"/>
</dbReference>
<dbReference type="GO" id="GO:0046872">
    <property type="term" value="F:metal ion binding"/>
    <property type="evidence" value="ECO:0007669"/>
    <property type="project" value="UniProtKB-KW"/>
</dbReference>
<dbReference type="Gene3D" id="3.40.630.10">
    <property type="entry name" value="Zn peptidases"/>
    <property type="match status" value="1"/>
</dbReference>
<dbReference type="PANTHER" id="PTHR11014">
    <property type="entry name" value="PEPTIDASE M20 FAMILY MEMBER"/>
    <property type="match status" value="1"/>
</dbReference>
<evidence type="ECO:0000313" key="5">
    <source>
        <dbReference type="Proteomes" id="UP000294843"/>
    </source>
</evidence>
<keyword evidence="5" id="KW-1185">Reference proteome</keyword>
<keyword evidence="2" id="KW-0479">Metal-binding</keyword>
<dbReference type="InterPro" id="IPR017439">
    <property type="entry name" value="Amidohydrolase"/>
</dbReference>
<comment type="caution">
    <text evidence="4">The sequence shown here is derived from an EMBL/GenBank/DDBJ whole genome shotgun (WGS) entry which is preliminary data.</text>
</comment>
<dbReference type="PIRSF" id="PIRSF005962">
    <property type="entry name" value="Pept_M20D_amidohydro"/>
    <property type="match status" value="1"/>
</dbReference>
<feature type="binding site" evidence="2">
    <location>
        <position position="91"/>
    </location>
    <ligand>
        <name>Mn(2+)</name>
        <dbReference type="ChEBI" id="CHEBI:29035"/>
        <label>2</label>
    </ligand>
</feature>
<reference evidence="4 5" key="1">
    <citation type="submission" date="2019-01" db="EMBL/GenBank/DDBJ databases">
        <title>Draft genome sequences of the type strains of six Macrococcus species.</title>
        <authorList>
            <person name="Mazhar S."/>
            <person name="Altermann E."/>
            <person name="Hill C."/>
            <person name="Mcauliffe O."/>
        </authorList>
    </citation>
    <scope>NUCLEOTIDE SEQUENCE [LARGE SCALE GENOMIC DNA]</scope>
    <source>
        <strain evidence="4 5">ATCC 51825</strain>
    </source>
</reference>
<dbReference type="InterPro" id="IPR002933">
    <property type="entry name" value="Peptidase_M20"/>
</dbReference>
<feature type="binding site" evidence="2">
    <location>
        <position position="93"/>
    </location>
    <ligand>
        <name>Mn(2+)</name>
        <dbReference type="ChEBI" id="CHEBI:29035"/>
        <label>2</label>
    </ligand>
</feature>
<dbReference type="OrthoDB" id="9776731at2"/>
<accession>A0A4V3BFB3</accession>
<dbReference type="Proteomes" id="UP000294843">
    <property type="component" value="Unassembled WGS sequence"/>
</dbReference>
<feature type="binding site" evidence="2">
    <location>
        <position position="129"/>
    </location>
    <ligand>
        <name>Mn(2+)</name>
        <dbReference type="ChEBI" id="CHEBI:29035"/>
        <label>2</label>
    </ligand>
</feature>
<dbReference type="InterPro" id="IPR011650">
    <property type="entry name" value="Peptidase_M20_dimer"/>
</dbReference>
<dbReference type="RefSeq" id="WP_133452255.1">
    <property type="nucleotide sequence ID" value="NZ_SCWF01000011.1"/>
</dbReference>
<sequence length="381" mass="42354">MEYEYLKETRRWLHQHPELSMQEFETTAFIKNELDMAGIPYETPLPTGVVAYLKGTTDRAVAFRADIDALPIQEENDVDYRSAVDNVMHACGHDGHTTMLLAFAKRVKALYDAGQLTATVYFIFQPSEETEAGAHQLLQAYTFDPQPDYIFGLHMMPDNEEGLILSKPGAITASATEYRFFITGLSAHVANKEQGHSAGEALTFILNQVSQLQHYHLPGLRQNIVHIGQFHAGEAINTVPSNGYLEGTIRTYDKADLETVQTQMTKIAEACAVVTGTNVEVKFSEGYPSTHNDRAAYAMMKAASEDTSLEWVEKKEPYLFGEDFAFYSTIAPTAFAFLGCRNTAQNFVTGLHTSTLNFDEKVLLGGVDLFSAILSRFEATL</sequence>
<comment type="cofactor">
    <cofactor evidence="2">
        <name>Mn(2+)</name>
        <dbReference type="ChEBI" id="CHEBI:29035"/>
    </cofactor>
    <text evidence="2">The Mn(2+) ion enhances activity.</text>
</comment>
<dbReference type="Pfam" id="PF07687">
    <property type="entry name" value="M20_dimer"/>
    <property type="match status" value="1"/>
</dbReference>
<dbReference type="SUPFAM" id="SSF55031">
    <property type="entry name" value="Bacterial exopeptidase dimerisation domain"/>
    <property type="match status" value="1"/>
</dbReference>
<dbReference type="NCBIfam" id="TIGR01891">
    <property type="entry name" value="amidohydrolases"/>
    <property type="match status" value="1"/>
</dbReference>
<protein>
    <submittedName>
        <fullName evidence="4">Amidohydrolase</fullName>
    </submittedName>
</protein>
<proteinExistence type="inferred from homology"/>
<evidence type="ECO:0000259" key="3">
    <source>
        <dbReference type="Pfam" id="PF07687"/>
    </source>
</evidence>
<evidence type="ECO:0000313" key="4">
    <source>
        <dbReference type="EMBL" id="TDM13390.1"/>
    </source>
</evidence>
<evidence type="ECO:0000256" key="1">
    <source>
        <dbReference type="ARBA" id="ARBA00006153"/>
    </source>
</evidence>
<feature type="binding site" evidence="2">
    <location>
        <position position="352"/>
    </location>
    <ligand>
        <name>Mn(2+)</name>
        <dbReference type="ChEBI" id="CHEBI:29035"/>
        <label>2</label>
    </ligand>
</feature>
<dbReference type="Gene3D" id="3.30.70.360">
    <property type="match status" value="1"/>
</dbReference>
<evidence type="ECO:0000256" key="2">
    <source>
        <dbReference type="PIRSR" id="PIRSR005962-1"/>
    </source>
</evidence>
<organism evidence="4 5">
    <name type="scientific">Macrococcus bovicus</name>
    <dbReference type="NCBI Taxonomy" id="69968"/>
    <lineage>
        <taxon>Bacteria</taxon>
        <taxon>Bacillati</taxon>
        <taxon>Bacillota</taxon>
        <taxon>Bacilli</taxon>
        <taxon>Bacillales</taxon>
        <taxon>Staphylococcaceae</taxon>
        <taxon>Macrococcus</taxon>
    </lineage>
</organism>
<gene>
    <name evidence="4" type="ORF">ERX55_09050</name>
</gene>
<dbReference type="InterPro" id="IPR036264">
    <property type="entry name" value="Bact_exopeptidase_dim_dom"/>
</dbReference>
<comment type="similarity">
    <text evidence="1">Belongs to the peptidase M20 family.</text>
</comment>
<keyword evidence="2" id="KW-0464">Manganese</keyword>
<dbReference type="Pfam" id="PF01546">
    <property type="entry name" value="Peptidase_M20"/>
    <property type="match status" value="1"/>
</dbReference>
<name>A0A4V3BFB3_9STAP</name>
<keyword evidence="4" id="KW-0378">Hydrolase</keyword>
<dbReference type="AlphaFoldDB" id="A0A4V3BFB3"/>
<dbReference type="GO" id="GO:0016787">
    <property type="term" value="F:hydrolase activity"/>
    <property type="evidence" value="ECO:0007669"/>
    <property type="project" value="UniProtKB-KW"/>
</dbReference>
<dbReference type="PANTHER" id="PTHR11014:SF63">
    <property type="entry name" value="METALLOPEPTIDASE, PUTATIVE (AFU_ORTHOLOGUE AFUA_6G09600)-RELATED"/>
    <property type="match status" value="1"/>
</dbReference>